<dbReference type="PANTHER" id="PTHR33116">
    <property type="entry name" value="REVERSE TRANSCRIPTASE ZINC-BINDING DOMAIN-CONTAINING PROTEIN-RELATED-RELATED"/>
    <property type="match status" value="1"/>
</dbReference>
<protein>
    <submittedName>
        <fullName evidence="1">Mitochondrial protein</fullName>
    </submittedName>
</protein>
<dbReference type="EMBL" id="JACGWM010001613">
    <property type="protein sequence ID" value="KAL0290929.1"/>
    <property type="molecule type" value="Genomic_DNA"/>
</dbReference>
<dbReference type="AlphaFoldDB" id="A0AAW2J9F8"/>
<dbReference type="PANTHER" id="PTHR33116:SF86">
    <property type="entry name" value="REVERSE TRANSCRIPTASE DOMAIN-CONTAINING PROTEIN"/>
    <property type="match status" value="1"/>
</dbReference>
<evidence type="ECO:0000313" key="1">
    <source>
        <dbReference type="EMBL" id="KAL0290929.1"/>
    </source>
</evidence>
<organism evidence="1">
    <name type="scientific">Sesamum calycinum</name>
    <dbReference type="NCBI Taxonomy" id="2727403"/>
    <lineage>
        <taxon>Eukaryota</taxon>
        <taxon>Viridiplantae</taxon>
        <taxon>Streptophyta</taxon>
        <taxon>Embryophyta</taxon>
        <taxon>Tracheophyta</taxon>
        <taxon>Spermatophyta</taxon>
        <taxon>Magnoliopsida</taxon>
        <taxon>eudicotyledons</taxon>
        <taxon>Gunneridae</taxon>
        <taxon>Pentapetalae</taxon>
        <taxon>asterids</taxon>
        <taxon>lamiids</taxon>
        <taxon>Lamiales</taxon>
        <taxon>Pedaliaceae</taxon>
        <taxon>Sesamum</taxon>
    </lineage>
</organism>
<comment type="caution">
    <text evidence="1">The sequence shown here is derived from an EMBL/GenBank/DDBJ whole genome shotgun (WGS) entry which is preliminary data.</text>
</comment>
<sequence>MGNGAAHASATPQCLNIHCSKCSLWSNASPNSSQLAALHEKHAIQKGIQLHVAGGRTQGEIKEVAIARGAPRTSHLLLVDDTIIFGIAREEAMLAIKRILRLFGQASEQEVNFEKSSMVVSRNVGDMEKRRMANILGVMLVPRHEKYLGLPTIVGKARGYLFQGIKDRVWCRVQGWNAKLLSQAGRGVLIKAVLQSIPTNVMSCFRLPDYFLHEIEVMMANFWWHSKGERCTHWVGWSEMCKPKEEGGLGFRELKTFNRALLAKQGWRLIKKPDSLVSQTLKAKYFPGLSFLDAQLGSRPSLT</sequence>
<name>A0AAW2J9F8_9LAMI</name>
<accession>A0AAW2J9F8</accession>
<gene>
    <name evidence="1" type="ORF">Scaly_2654800</name>
</gene>
<proteinExistence type="predicted"/>
<reference evidence="1" key="1">
    <citation type="submission" date="2020-06" db="EMBL/GenBank/DDBJ databases">
        <authorList>
            <person name="Li T."/>
            <person name="Hu X."/>
            <person name="Zhang T."/>
            <person name="Song X."/>
            <person name="Zhang H."/>
            <person name="Dai N."/>
            <person name="Sheng W."/>
            <person name="Hou X."/>
            <person name="Wei L."/>
        </authorList>
    </citation>
    <scope>NUCLEOTIDE SEQUENCE</scope>
    <source>
        <strain evidence="1">KEN8</strain>
        <tissue evidence="1">Leaf</tissue>
    </source>
</reference>
<reference evidence="1" key="2">
    <citation type="journal article" date="2024" name="Plant">
        <title>Genomic evolution and insights into agronomic trait innovations of Sesamum species.</title>
        <authorList>
            <person name="Miao H."/>
            <person name="Wang L."/>
            <person name="Qu L."/>
            <person name="Liu H."/>
            <person name="Sun Y."/>
            <person name="Le M."/>
            <person name="Wang Q."/>
            <person name="Wei S."/>
            <person name="Zheng Y."/>
            <person name="Lin W."/>
            <person name="Duan Y."/>
            <person name="Cao H."/>
            <person name="Xiong S."/>
            <person name="Wang X."/>
            <person name="Wei L."/>
            <person name="Li C."/>
            <person name="Ma Q."/>
            <person name="Ju M."/>
            <person name="Zhao R."/>
            <person name="Li G."/>
            <person name="Mu C."/>
            <person name="Tian Q."/>
            <person name="Mei H."/>
            <person name="Zhang T."/>
            <person name="Gao T."/>
            <person name="Zhang H."/>
        </authorList>
    </citation>
    <scope>NUCLEOTIDE SEQUENCE</scope>
    <source>
        <strain evidence="1">KEN8</strain>
    </source>
</reference>